<dbReference type="EMBL" id="CP089984">
    <property type="protein sequence ID" value="WXB12172.1"/>
    <property type="molecule type" value="Genomic_DNA"/>
</dbReference>
<dbReference type="RefSeq" id="WP_394821788.1">
    <property type="nucleotide sequence ID" value="NZ_CP089984.1"/>
</dbReference>
<evidence type="ECO:0000313" key="4">
    <source>
        <dbReference type="Proteomes" id="UP001370348"/>
    </source>
</evidence>
<feature type="compositionally biased region" description="Basic and acidic residues" evidence="1">
    <location>
        <begin position="294"/>
        <end position="304"/>
    </location>
</feature>
<organism evidence="3 4">
    <name type="scientific">Pendulispora albinea</name>
    <dbReference type="NCBI Taxonomy" id="2741071"/>
    <lineage>
        <taxon>Bacteria</taxon>
        <taxon>Pseudomonadati</taxon>
        <taxon>Myxococcota</taxon>
        <taxon>Myxococcia</taxon>
        <taxon>Myxococcales</taxon>
        <taxon>Sorangiineae</taxon>
        <taxon>Pendulisporaceae</taxon>
        <taxon>Pendulispora</taxon>
    </lineage>
</organism>
<feature type="compositionally biased region" description="Polar residues" evidence="1">
    <location>
        <begin position="224"/>
        <end position="240"/>
    </location>
</feature>
<proteinExistence type="predicted"/>
<feature type="region of interest" description="Disordered" evidence="1">
    <location>
        <begin position="1"/>
        <end position="110"/>
    </location>
</feature>
<feature type="transmembrane region" description="Helical" evidence="2">
    <location>
        <begin position="199"/>
        <end position="219"/>
    </location>
</feature>
<dbReference type="Proteomes" id="UP001370348">
    <property type="component" value="Chromosome"/>
</dbReference>
<accession>A0ABZ2LMN0</accession>
<name>A0ABZ2LMN0_9BACT</name>
<keyword evidence="4" id="KW-1185">Reference proteome</keyword>
<sequence length="304" mass="31813">MGDSFKDGQGAGWGDASAPRVGGRFSEWLDSIPEPPVREPSTRGTTDPLPRNPVIAAVRRADTEPMATRLPVHADAAPHLTSSMESSQASSPPSTKDGSITPPRKGVQIRESARIDAILDRFSNPRPLNEPPSDAGLLPPVVVGPMHVPPATTAPVELESVVVRDSIMNARPVTRRRPHREMTTAETARPPPRGRTGRTIGLVVLAGLAVGAVLVAYLVSQGDHSTSRTVEPASAATTLAQPPAPSIPTADPNVPGAEVAPPVHVGKPAAAPIARPREVRGKAPAVPKPVDTNGKQEMKASDEE</sequence>
<keyword evidence="2" id="KW-1133">Transmembrane helix</keyword>
<reference evidence="3 4" key="1">
    <citation type="submission" date="2021-12" db="EMBL/GenBank/DDBJ databases">
        <title>Discovery of the Pendulisporaceae a myxobacterial family with distinct sporulation behavior and unique specialized metabolism.</title>
        <authorList>
            <person name="Garcia R."/>
            <person name="Popoff A."/>
            <person name="Bader C.D."/>
            <person name="Loehr J."/>
            <person name="Walesch S."/>
            <person name="Walt C."/>
            <person name="Boldt J."/>
            <person name="Bunk B."/>
            <person name="Haeckl F.J.F.P.J."/>
            <person name="Gunesch A.P."/>
            <person name="Birkelbach J."/>
            <person name="Nuebel U."/>
            <person name="Pietschmann T."/>
            <person name="Bach T."/>
            <person name="Mueller R."/>
        </authorList>
    </citation>
    <scope>NUCLEOTIDE SEQUENCE [LARGE SCALE GENOMIC DNA]</scope>
    <source>
        <strain evidence="3 4">MSr11954</strain>
    </source>
</reference>
<feature type="region of interest" description="Disordered" evidence="1">
    <location>
        <begin position="224"/>
        <end position="304"/>
    </location>
</feature>
<evidence type="ECO:0000313" key="3">
    <source>
        <dbReference type="EMBL" id="WXB12172.1"/>
    </source>
</evidence>
<keyword evidence="2" id="KW-0472">Membrane</keyword>
<protein>
    <submittedName>
        <fullName evidence="3">Uncharacterized protein</fullName>
    </submittedName>
</protein>
<evidence type="ECO:0000256" key="1">
    <source>
        <dbReference type="SAM" id="MobiDB-lite"/>
    </source>
</evidence>
<feature type="region of interest" description="Disordered" evidence="1">
    <location>
        <begin position="176"/>
        <end position="195"/>
    </location>
</feature>
<gene>
    <name evidence="3" type="ORF">LZC94_30500</name>
</gene>
<feature type="compositionally biased region" description="Low complexity" evidence="1">
    <location>
        <begin position="82"/>
        <end position="94"/>
    </location>
</feature>
<keyword evidence="2" id="KW-0812">Transmembrane</keyword>
<evidence type="ECO:0000256" key="2">
    <source>
        <dbReference type="SAM" id="Phobius"/>
    </source>
</evidence>